<dbReference type="AlphaFoldDB" id="A0A381ZSL0"/>
<feature type="non-terminal residue" evidence="2">
    <location>
        <position position="175"/>
    </location>
</feature>
<sequence length="175" mass="18574">MDNTETITKTGTTAAQFLKIGVDARGSAMGNAFTAMSGDISAMYWNPAGLATIGKIESMFVNANWLAGINFNYAAIAINLNQGGVIGFSMTDLSTPEDIVRTVEKPNGTGEYFDASDLAMTISYAKSLTDKFAMGGNIKYIRQQIWHASASSFAADLGALFTTPFRGIRLGASLS</sequence>
<dbReference type="Pfam" id="PF19572">
    <property type="entry name" value="PorV"/>
    <property type="match status" value="1"/>
</dbReference>
<accession>A0A381ZSL0</accession>
<name>A0A381ZSL0_9ZZZZ</name>
<proteinExistence type="predicted"/>
<gene>
    <name evidence="2" type="ORF">METZ01_LOCUS144607</name>
</gene>
<dbReference type="EMBL" id="UINC01022343">
    <property type="protein sequence ID" value="SVA91753.1"/>
    <property type="molecule type" value="Genomic_DNA"/>
</dbReference>
<dbReference type="SUPFAM" id="SSF56935">
    <property type="entry name" value="Porins"/>
    <property type="match status" value="1"/>
</dbReference>
<evidence type="ECO:0000313" key="2">
    <source>
        <dbReference type="EMBL" id="SVA91753.1"/>
    </source>
</evidence>
<dbReference type="NCBIfam" id="NF033709">
    <property type="entry name" value="PorV_fam"/>
    <property type="match status" value="1"/>
</dbReference>
<organism evidence="2">
    <name type="scientific">marine metagenome</name>
    <dbReference type="NCBI Taxonomy" id="408172"/>
    <lineage>
        <taxon>unclassified sequences</taxon>
        <taxon>metagenomes</taxon>
        <taxon>ecological metagenomes</taxon>
    </lineage>
</organism>
<reference evidence="2" key="1">
    <citation type="submission" date="2018-05" db="EMBL/GenBank/DDBJ databases">
        <authorList>
            <person name="Lanie J.A."/>
            <person name="Ng W.-L."/>
            <person name="Kazmierczak K.M."/>
            <person name="Andrzejewski T.M."/>
            <person name="Davidsen T.M."/>
            <person name="Wayne K.J."/>
            <person name="Tettelin H."/>
            <person name="Glass J.I."/>
            <person name="Rusch D."/>
            <person name="Podicherti R."/>
            <person name="Tsui H.-C.T."/>
            <person name="Winkler M.E."/>
        </authorList>
    </citation>
    <scope>NUCLEOTIDE SEQUENCE</scope>
</reference>
<dbReference type="Gene3D" id="2.40.160.60">
    <property type="entry name" value="Outer membrane protein transport protein (OMPP1/FadL/TodX)"/>
    <property type="match status" value="1"/>
</dbReference>
<evidence type="ECO:0000259" key="1">
    <source>
        <dbReference type="Pfam" id="PF19572"/>
    </source>
</evidence>
<feature type="domain" description="Type IX secretion system protein PorV" evidence="1">
    <location>
        <begin position="9"/>
        <end position="151"/>
    </location>
</feature>
<protein>
    <recommendedName>
        <fullName evidence="1">Type IX secretion system protein PorV domain-containing protein</fullName>
    </recommendedName>
</protein>
<dbReference type="InterPro" id="IPR045741">
    <property type="entry name" value="PorV"/>
</dbReference>